<dbReference type="CDD" id="cd03469">
    <property type="entry name" value="Rieske_RO_Alpha_N"/>
    <property type="match status" value="1"/>
</dbReference>
<evidence type="ECO:0000259" key="6">
    <source>
        <dbReference type="PROSITE" id="PS51296"/>
    </source>
</evidence>
<keyword evidence="2" id="KW-0479">Metal-binding</keyword>
<sequence>MLYAGKWDRAGLDYQALKNQWHVVARAEEVSAERPKAVRLLGEELVLWRDGAGQIHAWKDYCGHRGAKLSLGCVKKGEIECPYHGWRFDAGGQCTRVPAHPDQATPSSARLIFRHHAAERYGLIWASLDAPQRPLPVFPEWEDGSFRKVFAGPYRYMGNALRSVENFLDASHFPFVHANLNGDPDAPEPLPDYQVFKDEHGLRTSEISVFQPYGDHRGIPVTARYTYSVFNPTTAYFVKKTGDTERFCTFLNATPVDEAECVIWLIVAINFGADLSEEKILYRQDMVFEQDRLIVESQRPARLPLDIQQEMHVRSDRLGIEYRRWIKELGLRADTPNHAEPRAAALLN</sequence>
<dbReference type="SUPFAM" id="SSF50022">
    <property type="entry name" value="ISP domain"/>
    <property type="match status" value="1"/>
</dbReference>
<keyword evidence="4" id="KW-0408">Iron</keyword>
<name>A0A1W0D9E5_9NEIS</name>
<dbReference type="PANTHER" id="PTHR21266:SF60">
    <property type="entry name" value="3-KETOSTEROID-9-ALPHA-MONOOXYGENASE, OXYGENASE COMPONENT"/>
    <property type="match status" value="1"/>
</dbReference>
<dbReference type="Pfam" id="PF19112">
    <property type="entry name" value="VanA_C"/>
    <property type="match status" value="1"/>
</dbReference>
<dbReference type="GO" id="GO:0051213">
    <property type="term" value="F:dioxygenase activity"/>
    <property type="evidence" value="ECO:0007669"/>
    <property type="project" value="UniProtKB-KW"/>
</dbReference>
<evidence type="ECO:0000313" key="7">
    <source>
        <dbReference type="EMBL" id="OQS43629.1"/>
    </source>
</evidence>
<keyword evidence="7" id="KW-0223">Dioxygenase</keyword>
<keyword evidence="3" id="KW-0560">Oxidoreductase</keyword>
<dbReference type="Pfam" id="PF00355">
    <property type="entry name" value="Rieske"/>
    <property type="match status" value="1"/>
</dbReference>
<accession>A0A1W0D9E5</accession>
<dbReference type="InterPro" id="IPR036922">
    <property type="entry name" value="Rieske_2Fe-2S_sf"/>
</dbReference>
<keyword evidence="1" id="KW-0001">2Fe-2S</keyword>
<dbReference type="EMBL" id="MUKV01000002">
    <property type="protein sequence ID" value="OQS43629.1"/>
    <property type="molecule type" value="Genomic_DNA"/>
</dbReference>
<dbReference type="InterPro" id="IPR017941">
    <property type="entry name" value="Rieske_2Fe-2S"/>
</dbReference>
<organism evidence="7 8">
    <name type="scientific">Chromobacterium haemolyticum</name>
    <dbReference type="NCBI Taxonomy" id="394935"/>
    <lineage>
        <taxon>Bacteria</taxon>
        <taxon>Pseudomonadati</taxon>
        <taxon>Pseudomonadota</taxon>
        <taxon>Betaproteobacteria</taxon>
        <taxon>Neisseriales</taxon>
        <taxon>Chromobacteriaceae</taxon>
        <taxon>Chromobacterium</taxon>
    </lineage>
</organism>
<evidence type="ECO:0000256" key="3">
    <source>
        <dbReference type="ARBA" id="ARBA00023002"/>
    </source>
</evidence>
<dbReference type="PROSITE" id="PS51296">
    <property type="entry name" value="RIESKE"/>
    <property type="match status" value="1"/>
</dbReference>
<feature type="domain" description="Rieske" evidence="6">
    <location>
        <begin position="21"/>
        <end position="126"/>
    </location>
</feature>
<dbReference type="GO" id="GO:0046872">
    <property type="term" value="F:metal ion binding"/>
    <property type="evidence" value="ECO:0007669"/>
    <property type="project" value="UniProtKB-KW"/>
</dbReference>
<keyword evidence="5" id="KW-0411">Iron-sulfur</keyword>
<gene>
    <name evidence="7" type="ORF">B0T45_02645</name>
</gene>
<dbReference type="GO" id="GO:0051537">
    <property type="term" value="F:2 iron, 2 sulfur cluster binding"/>
    <property type="evidence" value="ECO:0007669"/>
    <property type="project" value="UniProtKB-KW"/>
</dbReference>
<protein>
    <submittedName>
        <fullName evidence="7">Aromatic-ring-hydroxylating dioxygenase subunit alpha</fullName>
    </submittedName>
</protein>
<dbReference type="SUPFAM" id="SSF55961">
    <property type="entry name" value="Bet v1-like"/>
    <property type="match status" value="1"/>
</dbReference>
<comment type="caution">
    <text evidence="7">The sequence shown here is derived from an EMBL/GenBank/DDBJ whole genome shotgun (WGS) entry which is preliminary data.</text>
</comment>
<evidence type="ECO:0000256" key="5">
    <source>
        <dbReference type="ARBA" id="ARBA00023014"/>
    </source>
</evidence>
<dbReference type="PANTHER" id="PTHR21266">
    <property type="entry name" value="IRON-SULFUR DOMAIN CONTAINING PROTEIN"/>
    <property type="match status" value="1"/>
</dbReference>
<dbReference type="RefSeq" id="WP_081554472.1">
    <property type="nucleotide sequence ID" value="NZ_MUKV01000002.1"/>
</dbReference>
<reference evidence="7 8" key="1">
    <citation type="submission" date="2017-02" db="EMBL/GenBank/DDBJ databases">
        <title>Chromobacterium haemolyticum H5244.</title>
        <authorList>
            <person name="Gulvik C.A."/>
        </authorList>
    </citation>
    <scope>NUCLEOTIDE SEQUENCE [LARGE SCALE GENOMIC DNA]</scope>
    <source>
        <strain evidence="7 8">H5244</strain>
    </source>
</reference>
<proteinExistence type="predicted"/>
<evidence type="ECO:0000313" key="8">
    <source>
        <dbReference type="Proteomes" id="UP000192721"/>
    </source>
</evidence>
<evidence type="ECO:0000256" key="1">
    <source>
        <dbReference type="ARBA" id="ARBA00022714"/>
    </source>
</evidence>
<dbReference type="AlphaFoldDB" id="A0A1W0D9E5"/>
<dbReference type="InterPro" id="IPR044043">
    <property type="entry name" value="VanA_C_cat"/>
</dbReference>
<dbReference type="Gene3D" id="3.90.380.10">
    <property type="entry name" value="Naphthalene 1,2-dioxygenase Alpha Subunit, Chain A, domain 1"/>
    <property type="match status" value="1"/>
</dbReference>
<evidence type="ECO:0000256" key="4">
    <source>
        <dbReference type="ARBA" id="ARBA00023004"/>
    </source>
</evidence>
<evidence type="ECO:0000256" key="2">
    <source>
        <dbReference type="ARBA" id="ARBA00022723"/>
    </source>
</evidence>
<dbReference type="InterPro" id="IPR050584">
    <property type="entry name" value="Cholesterol_7-desaturase"/>
</dbReference>
<dbReference type="Gene3D" id="2.102.10.10">
    <property type="entry name" value="Rieske [2Fe-2S] iron-sulphur domain"/>
    <property type="match status" value="1"/>
</dbReference>
<dbReference type="Proteomes" id="UP000192721">
    <property type="component" value="Unassembled WGS sequence"/>
</dbReference>